<name>A0ABN8QAV0_9CNID</name>
<dbReference type="Proteomes" id="UP001159405">
    <property type="component" value="Unassembled WGS sequence"/>
</dbReference>
<evidence type="ECO:0000313" key="1">
    <source>
        <dbReference type="EMBL" id="CAH3159087.1"/>
    </source>
</evidence>
<sequence>MKYLPRKYRESPIDWYGKCGIPWHISVAFRKISDQFQMLTFAHIFQTCSQESCAVLIVMVDVIKQLKTIIQGLKKVSFRQHNAGCYHYIHTYIHKLYLSSDFKLGVTIKRLDFSDPQGGKGACDHKEASIKSHMHIYLNSGHDIETPEQMTDAIRSSGGVPSLSVTLCDYITSPSMDSYKIDGVSLLSNIEFSEEGIRVWRVYGVGTGKLMSQIPEAPLSNMLPSLVVRQAHPSSFS</sequence>
<evidence type="ECO:0000313" key="2">
    <source>
        <dbReference type="Proteomes" id="UP001159405"/>
    </source>
</evidence>
<dbReference type="EMBL" id="CALNXK010000113">
    <property type="protein sequence ID" value="CAH3159087.1"/>
    <property type="molecule type" value="Genomic_DNA"/>
</dbReference>
<accession>A0ABN8QAV0</accession>
<keyword evidence="2" id="KW-1185">Reference proteome</keyword>
<comment type="caution">
    <text evidence="1">The sequence shown here is derived from an EMBL/GenBank/DDBJ whole genome shotgun (WGS) entry which is preliminary data.</text>
</comment>
<protein>
    <submittedName>
        <fullName evidence="1">Uncharacterized protein</fullName>
    </submittedName>
</protein>
<gene>
    <name evidence="1" type="ORF">PLOB_00003451</name>
</gene>
<proteinExistence type="predicted"/>
<dbReference type="PANTHER" id="PTHR33845:SF1">
    <property type="entry name" value="C2H2-TYPE DOMAIN-CONTAINING PROTEIN"/>
    <property type="match status" value="1"/>
</dbReference>
<reference evidence="1 2" key="1">
    <citation type="submission" date="2022-05" db="EMBL/GenBank/DDBJ databases">
        <authorList>
            <consortium name="Genoscope - CEA"/>
            <person name="William W."/>
        </authorList>
    </citation>
    <scope>NUCLEOTIDE SEQUENCE [LARGE SCALE GENOMIC DNA]</scope>
</reference>
<organism evidence="1 2">
    <name type="scientific">Porites lobata</name>
    <dbReference type="NCBI Taxonomy" id="104759"/>
    <lineage>
        <taxon>Eukaryota</taxon>
        <taxon>Metazoa</taxon>
        <taxon>Cnidaria</taxon>
        <taxon>Anthozoa</taxon>
        <taxon>Hexacorallia</taxon>
        <taxon>Scleractinia</taxon>
        <taxon>Fungiina</taxon>
        <taxon>Poritidae</taxon>
        <taxon>Porites</taxon>
    </lineage>
</organism>
<dbReference type="PANTHER" id="PTHR33845">
    <property type="entry name" value="C2H2-TYPE DOMAIN-CONTAINING PROTEIN"/>
    <property type="match status" value="1"/>
</dbReference>